<protein>
    <submittedName>
        <fullName evidence="4">Energy-coupling factor ABC transporter ATP-binding protein</fullName>
    </submittedName>
</protein>
<dbReference type="Gene3D" id="3.40.50.300">
    <property type="entry name" value="P-loop containing nucleotide triphosphate hydrolases"/>
    <property type="match status" value="1"/>
</dbReference>
<dbReference type="InterPro" id="IPR003593">
    <property type="entry name" value="AAA+_ATPase"/>
</dbReference>
<dbReference type="RefSeq" id="WP_213235241.1">
    <property type="nucleotide sequence ID" value="NZ_JAHBCL010000002.1"/>
</dbReference>
<evidence type="ECO:0000313" key="4">
    <source>
        <dbReference type="EMBL" id="MBS7525462.1"/>
    </source>
</evidence>
<feature type="domain" description="ABC transporter" evidence="3">
    <location>
        <begin position="2"/>
        <end position="225"/>
    </location>
</feature>
<sequence>MPRILIKTESLNFNHMIRYPDLQIQAEKLTFIKGPSGTGKTTLLKLLNATTSPASGTICLNDESIDSIDAVLLRQQLLLCGQTVYLFDSTIRENFAHYYRYRNLAIPDDDTIQKYLTLCLAPFPLDTHCQTLSGGERQRIYIAIFLSFQSDVLMLDEPTSALDETTSRKLFENLKLLMTDTNRTLIVVSHDQRLIETYADAVIDLDAIKEQTQRSVVNTALTQKEA</sequence>
<evidence type="ECO:0000259" key="3">
    <source>
        <dbReference type="PROSITE" id="PS50893"/>
    </source>
</evidence>
<dbReference type="InterPro" id="IPR027417">
    <property type="entry name" value="P-loop_NTPase"/>
</dbReference>
<keyword evidence="5" id="KW-1185">Reference proteome</keyword>
<proteinExistence type="predicted"/>
<gene>
    <name evidence="4" type="ORF">KHM83_02080</name>
</gene>
<reference evidence="4 5" key="1">
    <citation type="submission" date="2021-05" db="EMBL/GenBank/DDBJ databases">
        <title>Fusibacter ferrireducens sp. nov., an anaerobic, sulfur- and Fe-reducing bacterium isolated from the mangrove sediment.</title>
        <authorList>
            <person name="Qiu D."/>
        </authorList>
    </citation>
    <scope>NUCLEOTIDE SEQUENCE [LARGE SCALE GENOMIC DNA]</scope>
    <source>
        <strain evidence="4 5">DSM 12116</strain>
    </source>
</reference>
<dbReference type="Proteomes" id="UP000746471">
    <property type="component" value="Unassembled WGS sequence"/>
</dbReference>
<keyword evidence="2 4" id="KW-0067">ATP-binding</keyword>
<comment type="caution">
    <text evidence="4">The sequence shown here is derived from an EMBL/GenBank/DDBJ whole genome shotgun (WGS) entry which is preliminary data.</text>
</comment>
<dbReference type="PANTHER" id="PTHR43423">
    <property type="entry name" value="ABC TRANSPORTER I FAMILY MEMBER 17"/>
    <property type="match status" value="1"/>
</dbReference>
<dbReference type="SUPFAM" id="SSF52540">
    <property type="entry name" value="P-loop containing nucleoside triphosphate hydrolases"/>
    <property type="match status" value="1"/>
</dbReference>
<keyword evidence="1" id="KW-0547">Nucleotide-binding</keyword>
<dbReference type="PANTHER" id="PTHR43423:SF1">
    <property type="entry name" value="ABC TRANSPORTER I FAMILY MEMBER 17"/>
    <property type="match status" value="1"/>
</dbReference>
<evidence type="ECO:0000256" key="1">
    <source>
        <dbReference type="ARBA" id="ARBA00022741"/>
    </source>
</evidence>
<accession>A0ABS5PKP8</accession>
<dbReference type="PROSITE" id="PS50893">
    <property type="entry name" value="ABC_TRANSPORTER_2"/>
    <property type="match status" value="1"/>
</dbReference>
<evidence type="ECO:0000256" key="2">
    <source>
        <dbReference type="ARBA" id="ARBA00022840"/>
    </source>
</evidence>
<name>A0ABS5PKP8_9FIRM</name>
<dbReference type="Pfam" id="PF00005">
    <property type="entry name" value="ABC_tran"/>
    <property type="match status" value="1"/>
</dbReference>
<dbReference type="SMART" id="SM00382">
    <property type="entry name" value="AAA"/>
    <property type="match status" value="1"/>
</dbReference>
<dbReference type="InterPro" id="IPR003439">
    <property type="entry name" value="ABC_transporter-like_ATP-bd"/>
</dbReference>
<organism evidence="4 5">
    <name type="scientific">Fusibacter paucivorans</name>
    <dbReference type="NCBI Taxonomy" id="76009"/>
    <lineage>
        <taxon>Bacteria</taxon>
        <taxon>Bacillati</taxon>
        <taxon>Bacillota</taxon>
        <taxon>Clostridia</taxon>
        <taxon>Eubacteriales</taxon>
        <taxon>Eubacteriales Family XII. Incertae Sedis</taxon>
        <taxon>Fusibacter</taxon>
    </lineage>
</organism>
<dbReference type="GO" id="GO:0005524">
    <property type="term" value="F:ATP binding"/>
    <property type="evidence" value="ECO:0007669"/>
    <property type="project" value="UniProtKB-KW"/>
</dbReference>
<dbReference type="EMBL" id="JAHBCL010000002">
    <property type="protein sequence ID" value="MBS7525462.1"/>
    <property type="molecule type" value="Genomic_DNA"/>
</dbReference>
<evidence type="ECO:0000313" key="5">
    <source>
        <dbReference type="Proteomes" id="UP000746471"/>
    </source>
</evidence>